<reference evidence="7 8" key="1">
    <citation type="submission" date="2020-06" db="EMBL/GenBank/DDBJ databases">
        <title>Schlegella sp. ID0723 isolated from air conditioner.</title>
        <authorList>
            <person name="Kim D.Y."/>
            <person name="Kim D.-U."/>
        </authorList>
    </citation>
    <scope>NUCLEOTIDE SEQUENCE [LARGE SCALE GENOMIC DNA]</scope>
    <source>
        <strain evidence="7 8">ID0723</strain>
    </source>
</reference>
<feature type="transmembrane region" description="Helical" evidence="5">
    <location>
        <begin position="61"/>
        <end position="80"/>
    </location>
</feature>
<dbReference type="InterPro" id="IPR038770">
    <property type="entry name" value="Na+/solute_symporter_sf"/>
</dbReference>
<feature type="transmembrane region" description="Helical" evidence="5">
    <location>
        <begin position="331"/>
        <end position="348"/>
    </location>
</feature>
<gene>
    <name evidence="7" type="ORF">HQN59_05825</name>
</gene>
<keyword evidence="4 5" id="KW-0472">Membrane</keyword>
<feature type="transmembrane region" description="Helical" evidence="5">
    <location>
        <begin position="92"/>
        <end position="114"/>
    </location>
</feature>
<feature type="transmembrane region" description="Helical" evidence="5">
    <location>
        <begin position="294"/>
        <end position="311"/>
    </location>
</feature>
<sequence>MSESLAALGGSLAWPLAVALAWVVGEAGHRWTGLPRISLYGMVGFVLSGAQLGLLTEPSDGTLLLVASAAFGLILFEFGYRVNLRWLRTNPWIGATGLLEAATTFVAVGTVAWLAGMPTLSSLLLASLAMSTSPAALMRVVNEERSSGQVTERVLHLAALNCVLAVLAFKLIVGVWVFDTSGNVWRALSSSVLVLAVSAGLGVAFGVAVPALLRRFGRTGPDATVAIAIGVIVLVAVAHAFRFSPVVAALAFGLTARHRRVALNQAQRNFGALGDLLTVVLFVYVATTIDWQRAWAGLGLAFAIIAVRLLSKTLVVGTLAHVSGTTWRKGFLTGVALTPIAVFAVLMLEQTRFLGVDLIDQLAPLAAMTLVLELIGPVVAQRALVLAGESADDREVH</sequence>
<accession>A0A7Y6NLB8</accession>
<evidence type="ECO:0000256" key="4">
    <source>
        <dbReference type="ARBA" id="ARBA00023136"/>
    </source>
</evidence>
<evidence type="ECO:0000256" key="1">
    <source>
        <dbReference type="ARBA" id="ARBA00004141"/>
    </source>
</evidence>
<dbReference type="Proteomes" id="UP000529637">
    <property type="component" value="Unassembled WGS sequence"/>
</dbReference>
<dbReference type="EMBL" id="JABWMJ010000002">
    <property type="protein sequence ID" value="NUZ05277.1"/>
    <property type="molecule type" value="Genomic_DNA"/>
</dbReference>
<keyword evidence="2 5" id="KW-0812">Transmembrane</keyword>
<feature type="transmembrane region" description="Helical" evidence="5">
    <location>
        <begin position="190"/>
        <end position="213"/>
    </location>
</feature>
<dbReference type="GO" id="GO:1902600">
    <property type="term" value="P:proton transmembrane transport"/>
    <property type="evidence" value="ECO:0007669"/>
    <property type="project" value="InterPro"/>
</dbReference>
<keyword evidence="8" id="KW-1185">Reference proteome</keyword>
<dbReference type="GO" id="GO:0016020">
    <property type="term" value="C:membrane"/>
    <property type="evidence" value="ECO:0007669"/>
    <property type="project" value="UniProtKB-SubCell"/>
</dbReference>
<dbReference type="InterPro" id="IPR006153">
    <property type="entry name" value="Cation/H_exchanger_TM"/>
</dbReference>
<dbReference type="PANTHER" id="PTHR43021">
    <property type="entry name" value="NA(+)/H(+) ANTIPORTER-RELATED"/>
    <property type="match status" value="1"/>
</dbReference>
<dbReference type="PANTHER" id="PTHR43021:SF2">
    <property type="entry name" value="CATION_H+ EXCHANGER DOMAIN-CONTAINING PROTEIN"/>
    <property type="match status" value="1"/>
</dbReference>
<comment type="subcellular location">
    <subcellularLocation>
        <location evidence="1">Membrane</location>
        <topology evidence="1">Multi-pass membrane protein</topology>
    </subcellularLocation>
</comment>
<feature type="transmembrane region" description="Helical" evidence="5">
    <location>
        <begin position="37"/>
        <end position="55"/>
    </location>
</feature>
<evidence type="ECO:0000256" key="5">
    <source>
        <dbReference type="SAM" id="Phobius"/>
    </source>
</evidence>
<name>A0A7Y6NLB8_9BURK</name>
<feature type="domain" description="Cation/H+ exchanger transmembrane" evidence="6">
    <location>
        <begin position="27"/>
        <end position="375"/>
    </location>
</feature>
<comment type="caution">
    <text evidence="7">The sequence shown here is derived from an EMBL/GenBank/DDBJ whole genome shotgun (WGS) entry which is preliminary data.</text>
</comment>
<feature type="transmembrane region" description="Helical" evidence="5">
    <location>
        <begin position="225"/>
        <end position="250"/>
    </location>
</feature>
<proteinExistence type="predicted"/>
<keyword evidence="3 5" id="KW-1133">Transmembrane helix</keyword>
<evidence type="ECO:0000259" key="6">
    <source>
        <dbReference type="Pfam" id="PF00999"/>
    </source>
</evidence>
<dbReference type="Pfam" id="PF00999">
    <property type="entry name" value="Na_H_Exchanger"/>
    <property type="match status" value="1"/>
</dbReference>
<evidence type="ECO:0000256" key="3">
    <source>
        <dbReference type="ARBA" id="ARBA00022989"/>
    </source>
</evidence>
<evidence type="ECO:0000313" key="8">
    <source>
        <dbReference type="Proteomes" id="UP000529637"/>
    </source>
</evidence>
<protein>
    <submittedName>
        <fullName evidence="7">Cation:proton antiporter</fullName>
    </submittedName>
</protein>
<organism evidence="7 8">
    <name type="scientific">Piscinibacter koreensis</name>
    <dbReference type="NCBI Taxonomy" id="2742824"/>
    <lineage>
        <taxon>Bacteria</taxon>
        <taxon>Pseudomonadati</taxon>
        <taxon>Pseudomonadota</taxon>
        <taxon>Betaproteobacteria</taxon>
        <taxon>Burkholderiales</taxon>
        <taxon>Sphaerotilaceae</taxon>
        <taxon>Piscinibacter</taxon>
    </lineage>
</organism>
<dbReference type="RefSeq" id="WP_176067006.1">
    <property type="nucleotide sequence ID" value="NZ_JABWMJ010000002.1"/>
</dbReference>
<evidence type="ECO:0000256" key="2">
    <source>
        <dbReference type="ARBA" id="ARBA00022692"/>
    </source>
</evidence>
<dbReference type="AlphaFoldDB" id="A0A7Y6NLB8"/>
<feature type="transmembrane region" description="Helical" evidence="5">
    <location>
        <begin position="270"/>
        <end position="287"/>
    </location>
</feature>
<dbReference type="Gene3D" id="1.20.1530.20">
    <property type="match status" value="1"/>
</dbReference>
<dbReference type="GO" id="GO:0015297">
    <property type="term" value="F:antiporter activity"/>
    <property type="evidence" value="ECO:0007669"/>
    <property type="project" value="InterPro"/>
</dbReference>
<evidence type="ECO:0000313" key="7">
    <source>
        <dbReference type="EMBL" id="NUZ05277.1"/>
    </source>
</evidence>
<feature type="transmembrane region" description="Helical" evidence="5">
    <location>
        <begin position="6"/>
        <end position="25"/>
    </location>
</feature>
<feature type="transmembrane region" description="Helical" evidence="5">
    <location>
        <begin position="154"/>
        <end position="178"/>
    </location>
</feature>